<dbReference type="EMBL" id="QFGA01000001">
    <property type="protein sequence ID" value="TEB07572.1"/>
    <property type="molecule type" value="Genomic_DNA"/>
</dbReference>
<evidence type="ECO:0000256" key="8">
    <source>
        <dbReference type="ARBA" id="ARBA00022576"/>
    </source>
</evidence>
<dbReference type="CDD" id="cd00610">
    <property type="entry name" value="OAT_like"/>
    <property type="match status" value="1"/>
</dbReference>
<dbReference type="InterPro" id="IPR015421">
    <property type="entry name" value="PyrdxlP-dep_Trfase_major"/>
</dbReference>
<sequence length="443" mass="48567">MVKMRNEVPGPNALKLMEERNRYVPRGISYSYPLFVKEAKGAMLTDVDDNQFIDFAGGIGVANAGHCPEQVVNAVKEQLDRYIHTNINTAMYEPYVRLAHELSDLTPGDFPKKTMFANSGAEAVENALKIARRYTKRTGIIGLECAFHGRTLMTMSLTSKYKPYKNGFGPFAPEVYRVPSAYCYRCYFGLSYPSCEMQCVKNLARFFVAETSAENIAALIVEPVQGEGGFLVPPPEYLPGLKEICSKHGIMFVADEIQSGFGRTGKMFAVEHFNVVPDLMTIAKSLAAGFPISAVTGRAEVMEACDPGEIGGTYGGNPLSCVAGLQVIDMMKKEDLPGRAAKIGSLIVHKMQELQEKYPVIGDVRGLGAMVGIELVKDLKTKEPAKELTGRLAKECFKRGLVILTAGIYSNVVRVLCPLVITDEQLNEAMVIMEDALEEVCKA</sequence>
<comment type="catalytic activity">
    <reaction evidence="1">
        <text>(S)-3-amino-2-methylpropanoate + 2-oxoglutarate = 2-methyl-3-oxopropanoate + L-glutamate</text>
        <dbReference type="Rhea" id="RHEA:13993"/>
        <dbReference type="ChEBI" id="CHEBI:16810"/>
        <dbReference type="ChEBI" id="CHEBI:29985"/>
        <dbReference type="ChEBI" id="CHEBI:57700"/>
        <dbReference type="ChEBI" id="CHEBI:58655"/>
        <dbReference type="EC" id="2.6.1.22"/>
    </reaction>
</comment>
<evidence type="ECO:0000256" key="5">
    <source>
        <dbReference type="ARBA" id="ARBA00012876"/>
    </source>
</evidence>
<keyword evidence="10 17" id="KW-0663">Pyridoxal phosphate</keyword>
<dbReference type="AlphaFoldDB" id="A0A4Y7RFU0"/>
<evidence type="ECO:0000256" key="3">
    <source>
        <dbReference type="ARBA" id="ARBA00005176"/>
    </source>
</evidence>
<dbReference type="PANTHER" id="PTHR11986:SF79">
    <property type="entry name" value="ACETYLORNITHINE AMINOTRANSFERASE, MITOCHONDRIAL"/>
    <property type="match status" value="1"/>
</dbReference>
<proteinExistence type="inferred from homology"/>
<evidence type="ECO:0000313" key="18">
    <source>
        <dbReference type="EMBL" id="TEB07572.1"/>
    </source>
</evidence>
<organism evidence="18 19">
    <name type="scientific">Pelotomaculum schinkii</name>
    <dbReference type="NCBI Taxonomy" id="78350"/>
    <lineage>
        <taxon>Bacteria</taxon>
        <taxon>Bacillati</taxon>
        <taxon>Bacillota</taxon>
        <taxon>Clostridia</taxon>
        <taxon>Eubacteriales</taxon>
        <taxon>Desulfotomaculaceae</taxon>
        <taxon>Pelotomaculum</taxon>
    </lineage>
</organism>
<evidence type="ECO:0000256" key="2">
    <source>
        <dbReference type="ARBA" id="ARBA00001933"/>
    </source>
</evidence>
<dbReference type="GO" id="GO:0047589">
    <property type="term" value="F:5-aminovalerate transaminase activity"/>
    <property type="evidence" value="ECO:0007669"/>
    <property type="project" value="UniProtKB-ARBA"/>
</dbReference>
<evidence type="ECO:0000256" key="15">
    <source>
        <dbReference type="ARBA" id="ARBA00048021"/>
    </source>
</evidence>
<protein>
    <recommendedName>
        <fullName evidence="7">4-aminobutyrate aminotransferase</fullName>
        <ecNumber evidence="6">2.6.1.19</ecNumber>
        <ecNumber evidence="5">2.6.1.22</ecNumber>
    </recommendedName>
    <alternativeName>
        <fullName evidence="13">(S)-3-amino-2-methylpropionate transaminase</fullName>
    </alternativeName>
    <alternativeName>
        <fullName evidence="14">GABA aminotransferase</fullName>
    </alternativeName>
    <alternativeName>
        <fullName evidence="12">Gamma-amino-N-butyrate transaminase</fullName>
    </alternativeName>
    <alternativeName>
        <fullName evidence="16">Glutamate:succinic semialdehyde transaminase</fullName>
    </alternativeName>
    <alternativeName>
        <fullName evidence="11">L-AIBAT</fullName>
    </alternativeName>
</protein>
<dbReference type="InterPro" id="IPR050103">
    <property type="entry name" value="Class-III_PLP-dep_AT"/>
</dbReference>
<evidence type="ECO:0000256" key="4">
    <source>
        <dbReference type="ARBA" id="ARBA00008954"/>
    </source>
</evidence>
<evidence type="ECO:0000256" key="12">
    <source>
        <dbReference type="ARBA" id="ARBA00030204"/>
    </source>
</evidence>
<evidence type="ECO:0000256" key="17">
    <source>
        <dbReference type="RuleBase" id="RU003560"/>
    </source>
</evidence>
<dbReference type="FunFam" id="3.40.640.10:FF:000013">
    <property type="entry name" value="4-aminobutyrate aminotransferase"/>
    <property type="match status" value="1"/>
</dbReference>
<gene>
    <name evidence="18" type="primary">gabT</name>
    <name evidence="18" type="ORF">Psch_01127</name>
</gene>
<keyword evidence="9 18" id="KW-0808">Transferase</keyword>
<dbReference type="PANTHER" id="PTHR11986">
    <property type="entry name" value="AMINOTRANSFERASE CLASS III"/>
    <property type="match status" value="1"/>
</dbReference>
<dbReference type="Gene3D" id="3.90.1150.10">
    <property type="entry name" value="Aspartate Aminotransferase, domain 1"/>
    <property type="match status" value="1"/>
</dbReference>
<dbReference type="GO" id="GO:0047298">
    <property type="term" value="F:(S)-3-amino-2-methylpropionate transaminase activity"/>
    <property type="evidence" value="ECO:0007669"/>
    <property type="project" value="UniProtKB-EC"/>
</dbReference>
<dbReference type="Proteomes" id="UP000298324">
    <property type="component" value="Unassembled WGS sequence"/>
</dbReference>
<evidence type="ECO:0000256" key="13">
    <source>
        <dbReference type="ARBA" id="ARBA00030857"/>
    </source>
</evidence>
<dbReference type="EC" id="2.6.1.19" evidence="6"/>
<dbReference type="GO" id="GO:0042802">
    <property type="term" value="F:identical protein binding"/>
    <property type="evidence" value="ECO:0007669"/>
    <property type="project" value="TreeGrafter"/>
</dbReference>
<dbReference type="InterPro" id="IPR015424">
    <property type="entry name" value="PyrdxlP-dep_Trfase"/>
</dbReference>
<comment type="similarity">
    <text evidence="4 17">Belongs to the class-III pyridoxal-phosphate-dependent aminotransferase family.</text>
</comment>
<evidence type="ECO:0000256" key="10">
    <source>
        <dbReference type="ARBA" id="ARBA00022898"/>
    </source>
</evidence>
<keyword evidence="19" id="KW-1185">Reference proteome</keyword>
<dbReference type="PROSITE" id="PS00600">
    <property type="entry name" value="AA_TRANSFER_CLASS_3"/>
    <property type="match status" value="1"/>
</dbReference>
<dbReference type="InterPro" id="IPR005814">
    <property type="entry name" value="Aminotrans_3"/>
</dbReference>
<dbReference type="Gene3D" id="3.40.640.10">
    <property type="entry name" value="Type I PLP-dependent aspartate aminotransferase-like (Major domain)"/>
    <property type="match status" value="1"/>
</dbReference>
<evidence type="ECO:0000313" key="19">
    <source>
        <dbReference type="Proteomes" id="UP000298324"/>
    </source>
</evidence>
<reference evidence="18 19" key="1">
    <citation type="journal article" date="2018" name="Environ. Microbiol.">
        <title>Novel energy conservation strategies and behaviour of Pelotomaculum schinkii driving syntrophic propionate catabolism.</title>
        <authorList>
            <person name="Hidalgo-Ahumada C.A.P."/>
            <person name="Nobu M.K."/>
            <person name="Narihiro T."/>
            <person name="Tamaki H."/>
            <person name="Liu W.T."/>
            <person name="Kamagata Y."/>
            <person name="Stams A.J.M."/>
            <person name="Imachi H."/>
            <person name="Sousa D.Z."/>
        </authorList>
    </citation>
    <scope>NUCLEOTIDE SEQUENCE [LARGE SCALE GENOMIC DNA]</scope>
    <source>
        <strain evidence="18 19">HH</strain>
    </source>
</reference>
<keyword evidence="8 18" id="KW-0032">Aminotransferase</keyword>
<dbReference type="Pfam" id="PF00202">
    <property type="entry name" value="Aminotran_3"/>
    <property type="match status" value="1"/>
</dbReference>
<dbReference type="InterPro" id="IPR049704">
    <property type="entry name" value="Aminotrans_3_PPA_site"/>
</dbReference>
<dbReference type="GO" id="GO:0030170">
    <property type="term" value="F:pyridoxal phosphate binding"/>
    <property type="evidence" value="ECO:0007669"/>
    <property type="project" value="InterPro"/>
</dbReference>
<dbReference type="InterPro" id="IPR004632">
    <property type="entry name" value="4NH2But_aminotransferase_bac"/>
</dbReference>
<dbReference type="InterPro" id="IPR015422">
    <property type="entry name" value="PyrdxlP-dep_Trfase_small"/>
</dbReference>
<dbReference type="NCBIfam" id="TIGR00700">
    <property type="entry name" value="GABAtrnsam"/>
    <property type="match status" value="1"/>
</dbReference>
<dbReference type="GO" id="GO:0009448">
    <property type="term" value="P:gamma-aminobutyric acid metabolic process"/>
    <property type="evidence" value="ECO:0007669"/>
    <property type="project" value="InterPro"/>
</dbReference>
<dbReference type="EC" id="2.6.1.22" evidence="5"/>
<evidence type="ECO:0000256" key="16">
    <source>
        <dbReference type="ARBA" id="ARBA00050054"/>
    </source>
</evidence>
<accession>A0A4Y7RFU0</accession>
<comment type="caution">
    <text evidence="18">The sequence shown here is derived from an EMBL/GenBank/DDBJ whole genome shotgun (WGS) entry which is preliminary data.</text>
</comment>
<comment type="catalytic activity">
    <reaction evidence="15">
        <text>4-aminobutanoate + 2-oxoglutarate = succinate semialdehyde + L-glutamate</text>
        <dbReference type="Rhea" id="RHEA:23352"/>
        <dbReference type="ChEBI" id="CHEBI:16810"/>
        <dbReference type="ChEBI" id="CHEBI:29985"/>
        <dbReference type="ChEBI" id="CHEBI:57706"/>
        <dbReference type="ChEBI" id="CHEBI:59888"/>
        <dbReference type="EC" id="2.6.1.19"/>
    </reaction>
</comment>
<evidence type="ECO:0000256" key="7">
    <source>
        <dbReference type="ARBA" id="ARBA00018543"/>
    </source>
</evidence>
<comment type="pathway">
    <text evidence="3">Amino-acid degradation; 4-aminobutanoate degradation.</text>
</comment>
<evidence type="ECO:0000256" key="14">
    <source>
        <dbReference type="ARBA" id="ARBA00031787"/>
    </source>
</evidence>
<dbReference type="PIRSF" id="PIRSF000521">
    <property type="entry name" value="Transaminase_4ab_Lys_Orn"/>
    <property type="match status" value="1"/>
</dbReference>
<name>A0A4Y7RFU0_9FIRM</name>
<evidence type="ECO:0000256" key="11">
    <source>
        <dbReference type="ARBA" id="ARBA00029760"/>
    </source>
</evidence>
<dbReference type="SUPFAM" id="SSF53383">
    <property type="entry name" value="PLP-dependent transferases"/>
    <property type="match status" value="1"/>
</dbReference>
<evidence type="ECO:0000256" key="1">
    <source>
        <dbReference type="ARBA" id="ARBA00001750"/>
    </source>
</evidence>
<dbReference type="FunFam" id="3.90.1150.10:FF:000022">
    <property type="entry name" value="4-aminobutyrate aminotransferase"/>
    <property type="match status" value="1"/>
</dbReference>
<comment type="cofactor">
    <cofactor evidence="2">
        <name>pyridoxal 5'-phosphate</name>
        <dbReference type="ChEBI" id="CHEBI:597326"/>
    </cofactor>
</comment>
<evidence type="ECO:0000256" key="9">
    <source>
        <dbReference type="ARBA" id="ARBA00022679"/>
    </source>
</evidence>
<evidence type="ECO:0000256" key="6">
    <source>
        <dbReference type="ARBA" id="ARBA00012912"/>
    </source>
</evidence>
<dbReference type="GO" id="GO:0034386">
    <property type="term" value="F:4-aminobutyrate:2-oxoglutarate transaminase activity"/>
    <property type="evidence" value="ECO:0007669"/>
    <property type="project" value="UniProtKB-EC"/>
</dbReference>